<dbReference type="InterPro" id="IPR050832">
    <property type="entry name" value="Bact_Acetyltransf"/>
</dbReference>
<dbReference type="InterPro" id="IPR016181">
    <property type="entry name" value="Acyl_CoA_acyltransferase"/>
</dbReference>
<dbReference type="Pfam" id="PF00583">
    <property type="entry name" value="Acetyltransf_1"/>
    <property type="match status" value="1"/>
</dbReference>
<gene>
    <name evidence="4" type="ORF">M0L20_00280</name>
</gene>
<keyword evidence="5" id="KW-1185">Reference proteome</keyword>
<dbReference type="Proteomes" id="UP001202180">
    <property type="component" value="Unassembled WGS sequence"/>
</dbReference>
<dbReference type="EMBL" id="JALPRF010000001">
    <property type="protein sequence ID" value="MCK8490262.1"/>
    <property type="molecule type" value="Genomic_DNA"/>
</dbReference>
<organism evidence="4 5">
    <name type="scientific">Spirosoma liriopis</name>
    <dbReference type="NCBI Taxonomy" id="2937440"/>
    <lineage>
        <taxon>Bacteria</taxon>
        <taxon>Pseudomonadati</taxon>
        <taxon>Bacteroidota</taxon>
        <taxon>Cytophagia</taxon>
        <taxon>Cytophagales</taxon>
        <taxon>Cytophagaceae</taxon>
        <taxon>Spirosoma</taxon>
    </lineage>
</organism>
<evidence type="ECO:0000259" key="3">
    <source>
        <dbReference type="PROSITE" id="PS51186"/>
    </source>
</evidence>
<name>A0ABT0HDM4_9BACT</name>
<evidence type="ECO:0000256" key="2">
    <source>
        <dbReference type="ARBA" id="ARBA00023315"/>
    </source>
</evidence>
<dbReference type="PROSITE" id="PS51186">
    <property type="entry name" value="GNAT"/>
    <property type="match status" value="1"/>
</dbReference>
<dbReference type="CDD" id="cd04301">
    <property type="entry name" value="NAT_SF"/>
    <property type="match status" value="1"/>
</dbReference>
<feature type="domain" description="N-acetyltransferase" evidence="3">
    <location>
        <begin position="4"/>
        <end position="182"/>
    </location>
</feature>
<comment type="caution">
    <text evidence="4">The sequence shown here is derived from an EMBL/GenBank/DDBJ whole genome shotgun (WGS) entry which is preliminary data.</text>
</comment>
<dbReference type="Gene3D" id="3.40.630.30">
    <property type="match status" value="1"/>
</dbReference>
<dbReference type="RefSeq" id="WP_248475138.1">
    <property type="nucleotide sequence ID" value="NZ_JALPRF010000001.1"/>
</dbReference>
<protein>
    <submittedName>
        <fullName evidence="4">GNAT family N-acetyltransferase</fullName>
    </submittedName>
</protein>
<dbReference type="SUPFAM" id="SSF55729">
    <property type="entry name" value="Acyl-CoA N-acyltransferases (Nat)"/>
    <property type="match status" value="1"/>
</dbReference>
<evidence type="ECO:0000256" key="1">
    <source>
        <dbReference type="ARBA" id="ARBA00022679"/>
    </source>
</evidence>
<evidence type="ECO:0000313" key="4">
    <source>
        <dbReference type="EMBL" id="MCK8490262.1"/>
    </source>
</evidence>
<keyword evidence="1" id="KW-0808">Transferase</keyword>
<accession>A0ABT0HDM4</accession>
<sequence>MKDALITTATEQDITSLNTLVNSAYRGDNSRKGWTTEADLLDGIRVDENALRVMLRDPAVTILKYEQEGHLLGCVYLEKKDIEAEPTIARQKSLYLGMLTVAPESQANGIGRTLLGAAEQRAVAWQCRAIVMTVITARHELIAWYQRRGYEPTGETKPFPDDSRFGIPKQPLSFIVLKKEVSLLTSAAVN</sequence>
<dbReference type="InterPro" id="IPR000182">
    <property type="entry name" value="GNAT_dom"/>
</dbReference>
<dbReference type="PANTHER" id="PTHR43877">
    <property type="entry name" value="AMINOALKYLPHOSPHONATE N-ACETYLTRANSFERASE-RELATED-RELATED"/>
    <property type="match status" value="1"/>
</dbReference>
<keyword evidence="2" id="KW-0012">Acyltransferase</keyword>
<proteinExistence type="predicted"/>
<reference evidence="4 5" key="1">
    <citation type="submission" date="2022-04" db="EMBL/GenBank/DDBJ databases">
        <title>Spirosoma sp. strain RP8 genome sequencing and assembly.</title>
        <authorList>
            <person name="Jung Y."/>
        </authorList>
    </citation>
    <scope>NUCLEOTIDE SEQUENCE [LARGE SCALE GENOMIC DNA]</scope>
    <source>
        <strain evidence="4 5">RP8</strain>
    </source>
</reference>
<evidence type="ECO:0000313" key="5">
    <source>
        <dbReference type="Proteomes" id="UP001202180"/>
    </source>
</evidence>